<evidence type="ECO:0000313" key="1">
    <source>
        <dbReference type="EMBL" id="GJN34749.1"/>
    </source>
</evidence>
<comment type="caution">
    <text evidence="1">The sequence shown here is derived from an EMBL/GenBank/DDBJ whole genome shotgun (WGS) entry which is preliminary data.</text>
</comment>
<protein>
    <submittedName>
        <fullName evidence="1">Uncharacterized protein</fullName>
    </submittedName>
</protein>
<accession>A0AAV5FG61</accession>
<dbReference type="AlphaFoldDB" id="A0AAV5FG61"/>
<reference evidence="1" key="2">
    <citation type="submission" date="2021-12" db="EMBL/GenBank/DDBJ databases">
        <title>Resequencing data analysis of finger millet.</title>
        <authorList>
            <person name="Hatakeyama M."/>
            <person name="Aluri S."/>
            <person name="Balachadran M.T."/>
            <person name="Sivarajan S.R."/>
            <person name="Poveda L."/>
            <person name="Shimizu-Inatsugi R."/>
            <person name="Schlapbach R."/>
            <person name="Sreeman S.M."/>
            <person name="Shimizu K.K."/>
        </authorList>
    </citation>
    <scope>NUCLEOTIDE SEQUENCE</scope>
</reference>
<gene>
    <name evidence="1" type="primary">gb23443</name>
    <name evidence="1" type="ORF">PR202_gb23443</name>
</gene>
<evidence type="ECO:0000313" key="2">
    <source>
        <dbReference type="Proteomes" id="UP001054889"/>
    </source>
</evidence>
<reference evidence="1" key="1">
    <citation type="journal article" date="2018" name="DNA Res.">
        <title>Multiple hybrid de novo genome assembly of finger millet, an orphan allotetraploid crop.</title>
        <authorList>
            <person name="Hatakeyama M."/>
            <person name="Aluri S."/>
            <person name="Balachadran M.T."/>
            <person name="Sivarajan S.R."/>
            <person name="Patrignani A."/>
            <person name="Gruter S."/>
            <person name="Poveda L."/>
            <person name="Shimizu-Inatsugi R."/>
            <person name="Baeten J."/>
            <person name="Francoijs K.J."/>
            <person name="Nataraja K.N."/>
            <person name="Reddy Y.A.N."/>
            <person name="Phadnis S."/>
            <person name="Ravikumar R.L."/>
            <person name="Schlapbach R."/>
            <person name="Sreeman S.M."/>
            <person name="Shimizu K.K."/>
        </authorList>
    </citation>
    <scope>NUCLEOTIDE SEQUENCE</scope>
</reference>
<name>A0AAV5FG61_ELECO</name>
<organism evidence="1 2">
    <name type="scientific">Eleusine coracana subsp. coracana</name>
    <dbReference type="NCBI Taxonomy" id="191504"/>
    <lineage>
        <taxon>Eukaryota</taxon>
        <taxon>Viridiplantae</taxon>
        <taxon>Streptophyta</taxon>
        <taxon>Embryophyta</taxon>
        <taxon>Tracheophyta</taxon>
        <taxon>Spermatophyta</taxon>
        <taxon>Magnoliopsida</taxon>
        <taxon>Liliopsida</taxon>
        <taxon>Poales</taxon>
        <taxon>Poaceae</taxon>
        <taxon>PACMAD clade</taxon>
        <taxon>Chloridoideae</taxon>
        <taxon>Cynodonteae</taxon>
        <taxon>Eleusininae</taxon>
        <taxon>Eleusine</taxon>
    </lineage>
</organism>
<dbReference type="Proteomes" id="UP001054889">
    <property type="component" value="Unassembled WGS sequence"/>
</dbReference>
<proteinExistence type="predicted"/>
<dbReference type="EMBL" id="BQKI01000085">
    <property type="protein sequence ID" value="GJN34749.1"/>
    <property type="molecule type" value="Genomic_DNA"/>
</dbReference>
<sequence length="109" mass="12026">MNQSTKQRSSSNLLARITVLHLGLSRTGLVQPHLPHRLQLRIANPQSSPPLLLLLMHPSPQPTVSVPAAATAGILEALRDNTQGRQQSLRDWVWDLEGAEGGMELKVRR</sequence>
<keyword evidence="2" id="KW-1185">Reference proteome</keyword>